<organism evidence="1 2">
    <name type="scientific">Eumeta variegata</name>
    <name type="common">Bagworm moth</name>
    <name type="synonym">Eumeta japonica</name>
    <dbReference type="NCBI Taxonomy" id="151549"/>
    <lineage>
        <taxon>Eukaryota</taxon>
        <taxon>Metazoa</taxon>
        <taxon>Ecdysozoa</taxon>
        <taxon>Arthropoda</taxon>
        <taxon>Hexapoda</taxon>
        <taxon>Insecta</taxon>
        <taxon>Pterygota</taxon>
        <taxon>Neoptera</taxon>
        <taxon>Endopterygota</taxon>
        <taxon>Lepidoptera</taxon>
        <taxon>Glossata</taxon>
        <taxon>Ditrysia</taxon>
        <taxon>Tineoidea</taxon>
        <taxon>Psychidae</taxon>
        <taxon>Oiketicinae</taxon>
        <taxon>Eumeta</taxon>
    </lineage>
</organism>
<name>A0A4C1TM87_EUMVA</name>
<dbReference type="EMBL" id="BGZK01000073">
    <property type="protein sequence ID" value="GBP15689.1"/>
    <property type="molecule type" value="Genomic_DNA"/>
</dbReference>
<evidence type="ECO:0000313" key="1">
    <source>
        <dbReference type="EMBL" id="GBP15689.1"/>
    </source>
</evidence>
<keyword evidence="2" id="KW-1185">Reference proteome</keyword>
<accession>A0A4C1TM87</accession>
<dbReference type="Proteomes" id="UP000299102">
    <property type="component" value="Unassembled WGS sequence"/>
</dbReference>
<gene>
    <name evidence="1" type="ORF">EVAR_5377_1</name>
</gene>
<sequence length="169" mass="18937">MSVPFEVYGNIIKSRVPFRVICGSMDANYTNILTPRHQGGGYYIPYADFRPSKRFVVERQIRGSAVGCVLHVDACCRQAPTMDFRELTPNTIQEDAAFDPANGQPSTFVNKDKKNINARACDMIVRPHTNRFLAVKPPNTSNGTPTITFMECDEVVKESDVQFEISTLL</sequence>
<protein>
    <submittedName>
        <fullName evidence="1">Uncharacterized protein</fullName>
    </submittedName>
</protein>
<comment type="caution">
    <text evidence="1">The sequence shown here is derived from an EMBL/GenBank/DDBJ whole genome shotgun (WGS) entry which is preliminary data.</text>
</comment>
<evidence type="ECO:0000313" key="2">
    <source>
        <dbReference type="Proteomes" id="UP000299102"/>
    </source>
</evidence>
<reference evidence="1 2" key="1">
    <citation type="journal article" date="2019" name="Commun. Biol.">
        <title>The bagworm genome reveals a unique fibroin gene that provides high tensile strength.</title>
        <authorList>
            <person name="Kono N."/>
            <person name="Nakamura H."/>
            <person name="Ohtoshi R."/>
            <person name="Tomita M."/>
            <person name="Numata K."/>
            <person name="Arakawa K."/>
        </authorList>
    </citation>
    <scope>NUCLEOTIDE SEQUENCE [LARGE SCALE GENOMIC DNA]</scope>
</reference>
<dbReference type="AlphaFoldDB" id="A0A4C1TM87"/>
<proteinExistence type="predicted"/>